<dbReference type="InterPro" id="IPR005200">
    <property type="entry name" value="Endo-beta-glucanase"/>
</dbReference>
<evidence type="ECO:0000256" key="9">
    <source>
        <dbReference type="SAM" id="MobiDB-lite"/>
    </source>
</evidence>
<dbReference type="PROSITE" id="PS52008">
    <property type="entry name" value="GH81"/>
    <property type="match status" value="1"/>
</dbReference>
<evidence type="ECO:0000313" key="12">
    <source>
        <dbReference type="EMBL" id="SJZ80066.1"/>
    </source>
</evidence>
<dbReference type="GO" id="GO:0071555">
    <property type="term" value="P:cell wall organization"/>
    <property type="evidence" value="ECO:0007669"/>
    <property type="project" value="UniProtKB-KW"/>
</dbReference>
<evidence type="ECO:0000256" key="3">
    <source>
        <dbReference type="ARBA" id="ARBA00012780"/>
    </source>
</evidence>
<dbReference type="EMBL" id="FUWS01000003">
    <property type="protein sequence ID" value="SJZ80066.1"/>
    <property type="molecule type" value="Genomic_DNA"/>
</dbReference>
<dbReference type="GO" id="GO:0052861">
    <property type="term" value="F:endo-1,3(4)-beta-glucanase activity"/>
    <property type="evidence" value="ECO:0007669"/>
    <property type="project" value="InterPro"/>
</dbReference>
<keyword evidence="6" id="KW-0326">Glycosidase</keyword>
<dbReference type="STRING" id="1122192.SAMN02745673_01497"/>
<keyword evidence="10" id="KW-0732">Signal</keyword>
<dbReference type="PANTHER" id="PTHR31983:SF0">
    <property type="entry name" value="GLUCAN ENDO-1,3-BETA-D-GLUCOSIDASE 2"/>
    <property type="match status" value="1"/>
</dbReference>
<evidence type="ECO:0000256" key="7">
    <source>
        <dbReference type="ARBA" id="ARBA00023316"/>
    </source>
</evidence>
<feature type="chain" id="PRO_5012346011" description="glucan endo-1,3-beta-D-glucosidase" evidence="10">
    <location>
        <begin position="38"/>
        <end position="757"/>
    </location>
</feature>
<evidence type="ECO:0000256" key="6">
    <source>
        <dbReference type="ARBA" id="ARBA00023295"/>
    </source>
</evidence>
<evidence type="ECO:0000256" key="10">
    <source>
        <dbReference type="SAM" id="SignalP"/>
    </source>
</evidence>
<keyword evidence="7" id="KW-0961">Cell wall biogenesis/degradation</keyword>
<evidence type="ECO:0000256" key="8">
    <source>
        <dbReference type="ARBA" id="ARBA00023326"/>
    </source>
</evidence>
<dbReference type="AlphaFoldDB" id="A0A1T4NLR8"/>
<dbReference type="Proteomes" id="UP000190637">
    <property type="component" value="Unassembled WGS sequence"/>
</dbReference>
<comment type="similarity">
    <text evidence="2">Belongs to the glycosyl hydrolase 81 family.</text>
</comment>
<evidence type="ECO:0000256" key="5">
    <source>
        <dbReference type="ARBA" id="ARBA00023277"/>
    </source>
</evidence>
<keyword evidence="5" id="KW-0119">Carbohydrate metabolism</keyword>
<organism evidence="12 13">
    <name type="scientific">Marinactinospora thermotolerans DSM 45154</name>
    <dbReference type="NCBI Taxonomy" id="1122192"/>
    <lineage>
        <taxon>Bacteria</taxon>
        <taxon>Bacillati</taxon>
        <taxon>Actinomycetota</taxon>
        <taxon>Actinomycetes</taxon>
        <taxon>Streptosporangiales</taxon>
        <taxon>Nocardiopsidaceae</taxon>
        <taxon>Marinactinospora</taxon>
    </lineage>
</organism>
<dbReference type="InterPro" id="IPR040720">
    <property type="entry name" value="GH81_C"/>
</dbReference>
<comment type="catalytic activity">
    <reaction evidence="1">
        <text>Hydrolysis of (1-&gt;3)-beta-D-glucosidic linkages in (1-&gt;3)-beta-D-glucans.</text>
        <dbReference type="EC" id="3.2.1.39"/>
    </reaction>
</comment>
<feature type="domain" description="Glycosyl hydrolase family 81 C-terminal" evidence="11">
    <location>
        <begin position="359"/>
        <end position="690"/>
    </location>
</feature>
<sequence length="757" mass="81176">MRVPRSLLPRALRRATAGATVALVVAALLTPAAPAAADIITVGSGSYTTTRPAGSRGPSTESGTPAVPQVTADFDQPIVTNDWWSSLIFPRYDDARFGQNLFAHPLSYRASAGGLGIGHTPEPVIIPDGTKYEYPHTTDLTLGVAGLNASGAKVAGYGDWTVTADLSDSTRRLRTTIGQGLPFAYAEVSGGPIEVEFAAPPQVFAEQGGKLGVTVGDSHYAIFAPSSSSWTRSGTTFTADGSYASVALLPSPADFDLYAGYAYSFVTGSTLEYDHDPGAAELRTTYRVTTQAKEGDRTGTLMAMYPHQTRAATTPSTGLTYPSPRGTMTVVEGGSFSTTLTTHGILPNLPTVASADQARLRTLIDQELGAADPWKGATDTYWTGKALGRLSQLVTIADSIGYVDGRDRLLGLIRTRMEDWLTAGGDGDRAQFHYDGQWDTLTGYPASFGSDDQINDHDFHYGYFITAAATIARYDRAWISDDRWGAMVKTVLRDVANPDRDDPMFPWMRSFSPYAGHGWASGHAGFAAGNNQESSSEGIHFASATALLGSLIGDEEIRDLGVFMYTTQASAMGTYWQNQGGETFPENFGHDVVGMVWGDGGHYAIWWAGGAEELYGINYLPITAASLYLGHDPEHAAAMHLSLRERLGGEPQVWRDIHWAHLALSDGPAALARFEAQWQTYEPEAGESKAHTYQWVSTLAELGRVDTSVTADTPHYAVFEKEGRRTHVAFNAGTAPLTVTFSDGATLTVEPGRVATG</sequence>
<dbReference type="GO" id="GO:0000272">
    <property type="term" value="P:polysaccharide catabolic process"/>
    <property type="evidence" value="ECO:0007669"/>
    <property type="project" value="UniProtKB-KW"/>
</dbReference>
<evidence type="ECO:0000256" key="4">
    <source>
        <dbReference type="ARBA" id="ARBA00022801"/>
    </source>
</evidence>
<keyword evidence="8" id="KW-0624">Polysaccharide degradation</keyword>
<feature type="compositionally biased region" description="Polar residues" evidence="9">
    <location>
        <begin position="47"/>
        <end position="63"/>
    </location>
</feature>
<dbReference type="OrthoDB" id="5480482at2"/>
<evidence type="ECO:0000259" key="11">
    <source>
        <dbReference type="Pfam" id="PF17652"/>
    </source>
</evidence>
<dbReference type="Pfam" id="PF17652">
    <property type="entry name" value="Glyco_hydro81C"/>
    <property type="match status" value="1"/>
</dbReference>
<reference evidence="12 13" key="1">
    <citation type="submission" date="2017-02" db="EMBL/GenBank/DDBJ databases">
        <authorList>
            <person name="Peterson S.W."/>
        </authorList>
    </citation>
    <scope>NUCLEOTIDE SEQUENCE [LARGE SCALE GENOMIC DNA]</scope>
    <source>
        <strain evidence="12 13">DSM 45154</strain>
    </source>
</reference>
<gene>
    <name evidence="12" type="ORF">SAMN02745673_01497</name>
</gene>
<protein>
    <recommendedName>
        <fullName evidence="3">glucan endo-1,3-beta-D-glucosidase</fullName>
        <ecNumber evidence="3">3.2.1.39</ecNumber>
    </recommendedName>
</protein>
<evidence type="ECO:0000313" key="13">
    <source>
        <dbReference type="Proteomes" id="UP000190637"/>
    </source>
</evidence>
<evidence type="ECO:0000256" key="1">
    <source>
        <dbReference type="ARBA" id="ARBA00000382"/>
    </source>
</evidence>
<dbReference type="PANTHER" id="PTHR31983">
    <property type="entry name" value="ENDO-1,3(4)-BETA-GLUCANASE 1"/>
    <property type="match status" value="1"/>
</dbReference>
<proteinExistence type="inferred from homology"/>
<dbReference type="RefSeq" id="WP_078760868.1">
    <property type="nucleotide sequence ID" value="NZ_FUWS01000003.1"/>
</dbReference>
<feature type="signal peptide" evidence="10">
    <location>
        <begin position="1"/>
        <end position="37"/>
    </location>
</feature>
<name>A0A1T4NLR8_9ACTN</name>
<evidence type="ECO:0000256" key="2">
    <source>
        <dbReference type="ARBA" id="ARBA00010730"/>
    </source>
</evidence>
<dbReference type="EC" id="3.2.1.39" evidence="3"/>
<keyword evidence="4" id="KW-0378">Hydrolase</keyword>
<feature type="region of interest" description="Disordered" evidence="9">
    <location>
        <begin position="47"/>
        <end position="67"/>
    </location>
</feature>
<dbReference type="GO" id="GO:0042973">
    <property type="term" value="F:glucan endo-1,3-beta-D-glucosidase activity"/>
    <property type="evidence" value="ECO:0007669"/>
    <property type="project" value="UniProtKB-EC"/>
</dbReference>
<dbReference type="Gene3D" id="2.70.98.30">
    <property type="entry name" value="Golgi alpha-mannosidase II, domain 4"/>
    <property type="match status" value="1"/>
</dbReference>
<keyword evidence="13" id="KW-1185">Reference proteome</keyword>
<accession>A0A1T4NLR8</accession>